<feature type="region of interest" description="Disordered" evidence="5">
    <location>
        <begin position="283"/>
        <end position="333"/>
    </location>
</feature>
<evidence type="ECO:0000256" key="5">
    <source>
        <dbReference type="SAM" id="MobiDB-lite"/>
    </source>
</evidence>
<evidence type="ECO:0000256" key="2">
    <source>
        <dbReference type="ARBA" id="ARBA00022692"/>
    </source>
</evidence>
<feature type="signal peptide" evidence="7">
    <location>
        <begin position="1"/>
        <end position="20"/>
    </location>
</feature>
<dbReference type="GO" id="GO:0071944">
    <property type="term" value="C:cell periphery"/>
    <property type="evidence" value="ECO:0007669"/>
    <property type="project" value="UniProtKB-ARBA"/>
</dbReference>
<accession>A0AAD4CX32</accession>
<dbReference type="Proteomes" id="UP001194746">
    <property type="component" value="Unassembled WGS sequence"/>
</dbReference>
<evidence type="ECO:0000256" key="6">
    <source>
        <dbReference type="SAM" id="Phobius"/>
    </source>
</evidence>
<feature type="compositionally biased region" description="Polar residues" evidence="5">
    <location>
        <begin position="307"/>
        <end position="320"/>
    </location>
</feature>
<organism evidence="8 9">
    <name type="scientific">Aspergillus nanangensis</name>
    <dbReference type="NCBI Taxonomy" id="2582783"/>
    <lineage>
        <taxon>Eukaryota</taxon>
        <taxon>Fungi</taxon>
        <taxon>Dikarya</taxon>
        <taxon>Ascomycota</taxon>
        <taxon>Pezizomycotina</taxon>
        <taxon>Eurotiomycetes</taxon>
        <taxon>Eurotiomycetidae</taxon>
        <taxon>Eurotiales</taxon>
        <taxon>Aspergillaceae</taxon>
        <taxon>Aspergillus</taxon>
        <taxon>Aspergillus subgen. Circumdati</taxon>
    </lineage>
</organism>
<evidence type="ECO:0000256" key="3">
    <source>
        <dbReference type="ARBA" id="ARBA00022989"/>
    </source>
</evidence>
<gene>
    <name evidence="8" type="ORF">FE257_011742</name>
</gene>
<dbReference type="InterPro" id="IPR036941">
    <property type="entry name" value="Rcpt_L-dom_sf"/>
</dbReference>
<evidence type="ECO:0008006" key="10">
    <source>
        <dbReference type="Google" id="ProtNLM"/>
    </source>
</evidence>
<evidence type="ECO:0000256" key="4">
    <source>
        <dbReference type="ARBA" id="ARBA00023136"/>
    </source>
</evidence>
<feature type="transmembrane region" description="Helical" evidence="6">
    <location>
        <begin position="249"/>
        <end position="274"/>
    </location>
</feature>
<comment type="subcellular location">
    <subcellularLocation>
        <location evidence="1">Membrane</location>
        <topology evidence="1">Single-pass membrane protein</topology>
    </subcellularLocation>
</comment>
<feature type="chain" id="PRO_5042106417" description="Receptor L-domain domain-containing protein" evidence="7">
    <location>
        <begin position="21"/>
        <end position="558"/>
    </location>
</feature>
<keyword evidence="4 6" id="KW-0472">Membrane</keyword>
<dbReference type="EMBL" id="VCAU01000008">
    <property type="protein sequence ID" value="KAF9893312.1"/>
    <property type="molecule type" value="Genomic_DNA"/>
</dbReference>
<feature type="compositionally biased region" description="Low complexity" evidence="5">
    <location>
        <begin position="206"/>
        <end position="247"/>
    </location>
</feature>
<dbReference type="CDD" id="cd12841">
    <property type="entry name" value="TM_EphA1"/>
    <property type="match status" value="1"/>
</dbReference>
<keyword evidence="9" id="KW-1185">Reference proteome</keyword>
<evidence type="ECO:0000256" key="7">
    <source>
        <dbReference type="SAM" id="SignalP"/>
    </source>
</evidence>
<keyword evidence="3 6" id="KW-1133">Transmembrane helix</keyword>
<dbReference type="PANTHER" id="PTHR15549">
    <property type="entry name" value="PAIRED IMMUNOGLOBULIN-LIKE TYPE 2 RECEPTOR"/>
    <property type="match status" value="1"/>
</dbReference>
<dbReference type="InterPro" id="IPR051694">
    <property type="entry name" value="Immunoregulatory_rcpt-like"/>
</dbReference>
<dbReference type="GO" id="GO:0016020">
    <property type="term" value="C:membrane"/>
    <property type="evidence" value="ECO:0007669"/>
    <property type="project" value="UniProtKB-SubCell"/>
</dbReference>
<keyword evidence="2 6" id="KW-0812">Transmembrane</keyword>
<evidence type="ECO:0000313" key="9">
    <source>
        <dbReference type="Proteomes" id="UP001194746"/>
    </source>
</evidence>
<evidence type="ECO:0000313" key="8">
    <source>
        <dbReference type="EMBL" id="KAF9893312.1"/>
    </source>
</evidence>
<reference evidence="8" key="2">
    <citation type="submission" date="2020-02" db="EMBL/GenBank/DDBJ databases">
        <authorList>
            <person name="Gilchrist C.L.M."/>
            <person name="Chooi Y.-H."/>
        </authorList>
    </citation>
    <scope>NUCLEOTIDE SEQUENCE</scope>
    <source>
        <strain evidence="8">MST-FP2251</strain>
    </source>
</reference>
<keyword evidence="7" id="KW-0732">Signal</keyword>
<comment type="caution">
    <text evidence="8">The sequence shown here is derived from an EMBL/GenBank/DDBJ whole genome shotgun (WGS) entry which is preliminary data.</text>
</comment>
<dbReference type="SUPFAM" id="SSF52058">
    <property type="entry name" value="L domain-like"/>
    <property type="match status" value="1"/>
</dbReference>
<dbReference type="AlphaFoldDB" id="A0AAD4CX32"/>
<protein>
    <recommendedName>
        <fullName evidence="10">Receptor L-domain domain-containing protein</fullName>
    </recommendedName>
</protein>
<reference evidence="8" key="1">
    <citation type="journal article" date="2019" name="Beilstein J. Org. Chem.">
        <title>Nanangenines: drimane sesquiterpenoids as the dominant metabolite cohort of a novel Australian fungus, Aspergillus nanangensis.</title>
        <authorList>
            <person name="Lacey H.J."/>
            <person name="Gilchrist C.L.M."/>
            <person name="Crombie A."/>
            <person name="Kalaitzis J.A."/>
            <person name="Vuong D."/>
            <person name="Rutledge P.J."/>
            <person name="Turner P."/>
            <person name="Pitt J.I."/>
            <person name="Lacey E."/>
            <person name="Chooi Y.H."/>
            <person name="Piggott A.M."/>
        </authorList>
    </citation>
    <scope>NUCLEOTIDE SEQUENCE</scope>
    <source>
        <strain evidence="8">MST-FP2251</strain>
    </source>
</reference>
<feature type="region of interest" description="Disordered" evidence="5">
    <location>
        <begin position="170"/>
        <end position="248"/>
    </location>
</feature>
<dbReference type="Gene3D" id="3.80.20.20">
    <property type="entry name" value="Receptor L-domain"/>
    <property type="match status" value="1"/>
</dbReference>
<sequence>MKLTLQFLGIIALGAAHIAAQCTGQITISSQSDADALSDCDTVSGTVNIGSDASGTITLPDLEELRGALNIEGASNLNSLRANDIETITGPVTIKDNGNLNEVSLSNLQDLGGQLRVEGNDNLKTFALNDLQTVTGQIYMSGAFDQISFPSLQNLQGRMEVLSTGSFSCSSLQGGNNSDDGDEEDNNNNNIFSGASFSCKTGADATSTSSTSTATSTGTSTSSSTSSSTTSTSTNQPTSTSPPDSGSGLTGGAIAGIVIGVIAVILLIIFMLWFMTRRRRKNAGAGIPPTTIAKDTEKQPPGGSDGDPTNNSTHDSSPSTGEIPPTHGFARKPIPPAAQKRLSAAAAGVPLALVPGDNNRSSTLSPDDGSLFLNPIPRQVPSEADVPMLDSGHVHEAPTEVERPTPVYEMDAGPVSSHQQPINRGVSPDVNGPHHPHLVLPHTKQRLIHLWEESADVVLFNVELRGLPGVDTGGTARVVLAAEVDVAAGVDGFEPQVVQRGAGVGAEKVVVPLVEVGVYEDGVFGERVVEVDDVGEYVLVFAVFEKPREVLTLSSGQY</sequence>
<name>A0AAD4CX32_ASPNN</name>
<proteinExistence type="predicted"/>
<evidence type="ECO:0000256" key="1">
    <source>
        <dbReference type="ARBA" id="ARBA00004167"/>
    </source>
</evidence>